<protein>
    <submittedName>
        <fullName evidence="2">Uncharacterized protein</fullName>
    </submittedName>
</protein>
<feature type="compositionally biased region" description="Basic and acidic residues" evidence="1">
    <location>
        <begin position="14"/>
        <end position="37"/>
    </location>
</feature>
<name>A0A101KNG4_RHILI</name>
<feature type="region of interest" description="Disordered" evidence="1">
    <location>
        <begin position="1"/>
        <end position="37"/>
    </location>
</feature>
<reference evidence="2 3" key="1">
    <citation type="submission" date="2015-12" db="EMBL/GenBank/DDBJ databases">
        <title>Draft genome sequence of Mesorhizobium sp. UFLA 01-765, a multitolerant efficient symbiont and plant-growth promoting strain isolated from Zn-mining soil using Leucaena leucocephala as a trap plant.</title>
        <authorList>
            <person name="Rangel W.M."/>
            <person name="Thijs S."/>
            <person name="Longatti S.M."/>
            <person name="Moreira F.M."/>
            <person name="Weyens N."/>
            <person name="Vangronsveld J."/>
            <person name="Van Hamme J.D."/>
            <person name="Bottos E.M."/>
            <person name="Rineau F."/>
        </authorList>
    </citation>
    <scope>NUCLEOTIDE SEQUENCE [LARGE SCALE GENOMIC DNA]</scope>
    <source>
        <strain evidence="2 3">UFLA 01-765</strain>
    </source>
</reference>
<evidence type="ECO:0000313" key="2">
    <source>
        <dbReference type="EMBL" id="KUM24049.1"/>
    </source>
</evidence>
<proteinExistence type="predicted"/>
<dbReference type="AlphaFoldDB" id="A0A101KNG4"/>
<evidence type="ECO:0000313" key="3">
    <source>
        <dbReference type="Proteomes" id="UP000053176"/>
    </source>
</evidence>
<organism evidence="2 3">
    <name type="scientific">Rhizobium loti</name>
    <name type="common">Mesorhizobium loti</name>
    <dbReference type="NCBI Taxonomy" id="381"/>
    <lineage>
        <taxon>Bacteria</taxon>
        <taxon>Pseudomonadati</taxon>
        <taxon>Pseudomonadota</taxon>
        <taxon>Alphaproteobacteria</taxon>
        <taxon>Hyphomicrobiales</taxon>
        <taxon>Phyllobacteriaceae</taxon>
        <taxon>Mesorhizobium</taxon>
    </lineage>
</organism>
<accession>A0A101KNG4</accession>
<gene>
    <name evidence="2" type="ORF">AU467_31620</name>
</gene>
<dbReference type="EMBL" id="LPWA01000145">
    <property type="protein sequence ID" value="KUM24049.1"/>
    <property type="molecule type" value="Genomic_DNA"/>
</dbReference>
<evidence type="ECO:0000256" key="1">
    <source>
        <dbReference type="SAM" id="MobiDB-lite"/>
    </source>
</evidence>
<sequence>MGKQKRYPALSRRWYGEHEEPTHRAKDKPGRYQLTDHHSAKGFAEESGAICKGTMPFESISRLRALFDFEN</sequence>
<comment type="caution">
    <text evidence="2">The sequence shown here is derived from an EMBL/GenBank/DDBJ whole genome shotgun (WGS) entry which is preliminary data.</text>
</comment>
<dbReference type="Proteomes" id="UP000053176">
    <property type="component" value="Unassembled WGS sequence"/>
</dbReference>